<comment type="caution">
    <text evidence="8">The sequence shown here is derived from an EMBL/GenBank/DDBJ whole genome shotgun (WGS) entry which is preliminary data.</text>
</comment>
<sequence>MRVSLTFFLLVIAVLAVAVLIPCLPRPSFTPPPSPSDKTEAALGPQPSAAPAAQVAATVLYPALFICHGGGPLPVLGDPQHAEMVEKWQEHVSYLTGRYGRPSAIAVVSAHYQTRHPEVGSAARPAMHYDYSGFPAAAYALVYTAPGAPALATEMVDALRSRGMSARANPQRPYDHSVFVPLLRMFPAADIPVVPIAVLRSDDPGEHIRIGEALRRFRERGVLFIGSGSSMHHFDYLYSQRDAGRTFNDALTRVLTAEAPLTPAARREEMVRVKSFPGFDEAHPSYGQEHLMPLLTLLGTAGGRPAREVANMPFLAANVRHYLFEE</sequence>
<gene>
    <name evidence="8" type="ORF">STCU_04495</name>
</gene>
<dbReference type="AlphaFoldDB" id="S9VQY4"/>
<keyword evidence="8" id="KW-0223">Dioxygenase</keyword>
<dbReference type="GO" id="GO:0016702">
    <property type="term" value="F:oxidoreductase activity, acting on single donors with incorporation of molecular oxygen, incorporation of two atoms of oxygen"/>
    <property type="evidence" value="ECO:0007669"/>
    <property type="project" value="UniProtKB-ARBA"/>
</dbReference>
<feature type="chain" id="PRO_5004559220" evidence="6">
    <location>
        <begin position="17"/>
        <end position="326"/>
    </location>
</feature>
<keyword evidence="3" id="KW-0479">Metal-binding</keyword>
<evidence type="ECO:0000256" key="2">
    <source>
        <dbReference type="ARBA" id="ARBA00007581"/>
    </source>
</evidence>
<evidence type="ECO:0000256" key="1">
    <source>
        <dbReference type="ARBA" id="ARBA00001947"/>
    </source>
</evidence>
<evidence type="ECO:0000256" key="3">
    <source>
        <dbReference type="ARBA" id="ARBA00022723"/>
    </source>
</evidence>
<dbReference type="EMBL" id="ATMH01004495">
    <property type="protein sequence ID" value="EPY29526.1"/>
    <property type="molecule type" value="Genomic_DNA"/>
</dbReference>
<dbReference type="PANTHER" id="PTHR30096">
    <property type="entry name" value="4,5-DOPA DIOXYGENASE EXTRADIOL-LIKE PROTEIN"/>
    <property type="match status" value="1"/>
</dbReference>
<protein>
    <submittedName>
        <fullName evidence="8">Extradiol ring-cleavage dioxygenase class III protein subunit B</fullName>
    </submittedName>
</protein>
<dbReference type="OrthoDB" id="7396853at2759"/>
<dbReference type="PANTHER" id="PTHR30096:SF0">
    <property type="entry name" value="4,5-DOPA DIOXYGENASE EXTRADIOL-LIKE PROTEIN"/>
    <property type="match status" value="1"/>
</dbReference>
<dbReference type="GO" id="GO:0008198">
    <property type="term" value="F:ferrous iron binding"/>
    <property type="evidence" value="ECO:0007669"/>
    <property type="project" value="InterPro"/>
</dbReference>
<evidence type="ECO:0000256" key="6">
    <source>
        <dbReference type="SAM" id="SignalP"/>
    </source>
</evidence>
<evidence type="ECO:0000256" key="5">
    <source>
        <dbReference type="ARBA" id="ARBA00023002"/>
    </source>
</evidence>
<comment type="similarity">
    <text evidence="2">Belongs to the DODA-type extradiol aromatic ring-opening dioxygenase family.</text>
</comment>
<evidence type="ECO:0000313" key="8">
    <source>
        <dbReference type="EMBL" id="EPY29526.1"/>
    </source>
</evidence>
<keyword evidence="5" id="KW-0560">Oxidoreductase</keyword>
<feature type="domain" description="Extradiol ring-cleavage dioxygenase class III enzyme subunit B" evidence="7">
    <location>
        <begin position="100"/>
        <end position="304"/>
    </location>
</feature>
<evidence type="ECO:0000256" key="4">
    <source>
        <dbReference type="ARBA" id="ARBA00022833"/>
    </source>
</evidence>
<name>S9VQY4_9TRYP</name>
<organism evidence="8 9">
    <name type="scientific">Strigomonas culicis</name>
    <dbReference type="NCBI Taxonomy" id="28005"/>
    <lineage>
        <taxon>Eukaryota</taxon>
        <taxon>Discoba</taxon>
        <taxon>Euglenozoa</taxon>
        <taxon>Kinetoplastea</taxon>
        <taxon>Metakinetoplastina</taxon>
        <taxon>Trypanosomatida</taxon>
        <taxon>Trypanosomatidae</taxon>
        <taxon>Strigomonadinae</taxon>
        <taxon>Strigomonas</taxon>
    </lineage>
</organism>
<evidence type="ECO:0000313" key="9">
    <source>
        <dbReference type="Proteomes" id="UP000015354"/>
    </source>
</evidence>
<dbReference type="Proteomes" id="UP000015354">
    <property type="component" value="Unassembled WGS sequence"/>
</dbReference>
<evidence type="ECO:0000259" key="7">
    <source>
        <dbReference type="Pfam" id="PF02900"/>
    </source>
</evidence>
<dbReference type="Gene3D" id="3.40.830.10">
    <property type="entry name" value="LigB-like"/>
    <property type="match status" value="1"/>
</dbReference>
<proteinExistence type="inferred from homology"/>
<dbReference type="SUPFAM" id="SSF53213">
    <property type="entry name" value="LigB-like"/>
    <property type="match status" value="1"/>
</dbReference>
<keyword evidence="6" id="KW-0732">Signal</keyword>
<reference evidence="8 9" key="1">
    <citation type="journal article" date="2013" name="PLoS ONE">
        <title>Predicting the Proteins of Angomonas deanei, Strigomonas culicis and Their Respective Endosymbionts Reveals New Aspects of the Trypanosomatidae Family.</title>
        <authorList>
            <person name="Motta M.C."/>
            <person name="Martins A.C."/>
            <person name="de Souza S.S."/>
            <person name="Catta-Preta C.M."/>
            <person name="Silva R."/>
            <person name="Klein C.C."/>
            <person name="de Almeida L.G."/>
            <person name="de Lima Cunha O."/>
            <person name="Ciapina L.P."/>
            <person name="Brocchi M."/>
            <person name="Colabardini A.C."/>
            <person name="de Araujo Lima B."/>
            <person name="Machado C.R."/>
            <person name="de Almeida Soares C.M."/>
            <person name="Probst C.M."/>
            <person name="de Menezes C.B."/>
            <person name="Thompson C.E."/>
            <person name="Bartholomeu D.C."/>
            <person name="Gradia D.F."/>
            <person name="Pavoni D.P."/>
            <person name="Grisard E.C."/>
            <person name="Fantinatti-Garboggini F."/>
            <person name="Marchini F.K."/>
            <person name="Rodrigues-Luiz G.F."/>
            <person name="Wagner G."/>
            <person name="Goldman G.H."/>
            <person name="Fietto J.L."/>
            <person name="Elias M.C."/>
            <person name="Goldman M.H."/>
            <person name="Sagot M.F."/>
            <person name="Pereira M."/>
            <person name="Stoco P.H."/>
            <person name="de Mendonca-Neto R.P."/>
            <person name="Teixeira S.M."/>
            <person name="Maciel T.E."/>
            <person name="de Oliveira Mendes T.A."/>
            <person name="Urmenyi T.P."/>
            <person name="de Souza W."/>
            <person name="Schenkman S."/>
            <person name="de Vasconcelos A.T."/>
        </authorList>
    </citation>
    <scope>NUCLEOTIDE SEQUENCE [LARGE SCALE GENOMIC DNA]</scope>
</reference>
<accession>S9VQY4</accession>
<keyword evidence="4" id="KW-0862">Zinc</keyword>
<dbReference type="InterPro" id="IPR004183">
    <property type="entry name" value="Xdiol_dOase_suB"/>
</dbReference>
<keyword evidence="9" id="KW-1185">Reference proteome</keyword>
<dbReference type="CDD" id="cd07363">
    <property type="entry name" value="45_DOPA_Dioxygenase"/>
    <property type="match status" value="1"/>
</dbReference>
<comment type="cofactor">
    <cofactor evidence="1">
        <name>Zn(2+)</name>
        <dbReference type="ChEBI" id="CHEBI:29105"/>
    </cofactor>
</comment>
<dbReference type="GO" id="GO:0008270">
    <property type="term" value="F:zinc ion binding"/>
    <property type="evidence" value="ECO:0007669"/>
    <property type="project" value="InterPro"/>
</dbReference>
<feature type="signal peptide" evidence="6">
    <location>
        <begin position="1"/>
        <end position="16"/>
    </location>
</feature>
<dbReference type="InterPro" id="IPR014436">
    <property type="entry name" value="Extradiol_dOase_DODA"/>
</dbReference>
<dbReference type="Pfam" id="PF02900">
    <property type="entry name" value="LigB"/>
    <property type="match status" value="1"/>
</dbReference>